<feature type="non-terminal residue" evidence="1">
    <location>
        <position position="1"/>
    </location>
</feature>
<protein>
    <submittedName>
        <fullName evidence="1">Uncharacterized protein</fullName>
    </submittedName>
</protein>
<accession>A0AAD7ZRQ3</accession>
<gene>
    <name evidence="1" type="ORF">L9F63_002579</name>
</gene>
<dbReference type="AlphaFoldDB" id="A0AAD7ZRQ3"/>
<evidence type="ECO:0000313" key="1">
    <source>
        <dbReference type="EMBL" id="KAJ9585634.1"/>
    </source>
</evidence>
<organism evidence="1 2">
    <name type="scientific">Diploptera punctata</name>
    <name type="common">Pacific beetle cockroach</name>
    <dbReference type="NCBI Taxonomy" id="6984"/>
    <lineage>
        <taxon>Eukaryota</taxon>
        <taxon>Metazoa</taxon>
        <taxon>Ecdysozoa</taxon>
        <taxon>Arthropoda</taxon>
        <taxon>Hexapoda</taxon>
        <taxon>Insecta</taxon>
        <taxon>Pterygota</taxon>
        <taxon>Neoptera</taxon>
        <taxon>Polyneoptera</taxon>
        <taxon>Dictyoptera</taxon>
        <taxon>Blattodea</taxon>
        <taxon>Blaberoidea</taxon>
        <taxon>Blaberidae</taxon>
        <taxon>Diplopterinae</taxon>
        <taxon>Diploptera</taxon>
    </lineage>
</organism>
<keyword evidence="2" id="KW-1185">Reference proteome</keyword>
<reference evidence="1" key="2">
    <citation type="submission" date="2023-05" db="EMBL/GenBank/DDBJ databases">
        <authorList>
            <person name="Fouks B."/>
        </authorList>
    </citation>
    <scope>NUCLEOTIDE SEQUENCE</scope>
    <source>
        <strain evidence="1">Stay&amp;Tobe</strain>
        <tissue evidence="1">Testes</tissue>
    </source>
</reference>
<proteinExistence type="predicted"/>
<name>A0AAD7ZRQ3_DIPPU</name>
<evidence type="ECO:0000313" key="2">
    <source>
        <dbReference type="Proteomes" id="UP001233999"/>
    </source>
</evidence>
<dbReference type="Proteomes" id="UP001233999">
    <property type="component" value="Unassembled WGS sequence"/>
</dbReference>
<reference evidence="1" key="1">
    <citation type="journal article" date="2023" name="IScience">
        <title>Live-bearing cockroach genome reveals convergent evolutionary mechanisms linked to viviparity in insects and beyond.</title>
        <authorList>
            <person name="Fouks B."/>
            <person name="Harrison M.C."/>
            <person name="Mikhailova A.A."/>
            <person name="Marchal E."/>
            <person name="English S."/>
            <person name="Carruthers M."/>
            <person name="Jennings E.C."/>
            <person name="Chiamaka E.L."/>
            <person name="Frigard R.A."/>
            <person name="Pippel M."/>
            <person name="Attardo G.M."/>
            <person name="Benoit J.B."/>
            <person name="Bornberg-Bauer E."/>
            <person name="Tobe S.S."/>
        </authorList>
    </citation>
    <scope>NUCLEOTIDE SEQUENCE</scope>
    <source>
        <strain evidence="1">Stay&amp;Tobe</strain>
    </source>
</reference>
<feature type="non-terminal residue" evidence="1">
    <location>
        <position position="151"/>
    </location>
</feature>
<dbReference type="EMBL" id="JASPKZ010007256">
    <property type="protein sequence ID" value="KAJ9585634.1"/>
    <property type="molecule type" value="Genomic_DNA"/>
</dbReference>
<sequence length="151" mass="17159">TLYITPCNFFFHSPVSIAEKSSVYYTACYAGRVALALYARRDTGFTWSVYRPSKDFSTVCKPKMNLKKASFTKRGRLVATSVKNTSSGLRTEKKGRRIYYIRRNYTVAHDRKKGRKILAPPLGVVEKPHAFKNKGSGYNGEKYIEIIGTKD</sequence>
<comment type="caution">
    <text evidence="1">The sequence shown here is derived from an EMBL/GenBank/DDBJ whole genome shotgun (WGS) entry which is preliminary data.</text>
</comment>